<evidence type="ECO:0000313" key="3">
    <source>
        <dbReference type="Proteomes" id="UP001319883"/>
    </source>
</evidence>
<dbReference type="InterPro" id="IPR029057">
    <property type="entry name" value="PRTase-like"/>
</dbReference>
<dbReference type="GO" id="GO:0016757">
    <property type="term" value="F:glycosyltransferase activity"/>
    <property type="evidence" value="ECO:0007669"/>
    <property type="project" value="UniProtKB-KW"/>
</dbReference>
<dbReference type="Gene3D" id="3.40.50.2020">
    <property type="match status" value="1"/>
</dbReference>
<gene>
    <name evidence="2" type="ORF">KGQ91_09080</name>
</gene>
<dbReference type="EMBL" id="JAGXFD010000001">
    <property type="protein sequence ID" value="MBZ9567830.1"/>
    <property type="molecule type" value="Genomic_DNA"/>
</dbReference>
<name>A0ABS7WYW9_9GAMM</name>
<dbReference type="InterPro" id="IPR000836">
    <property type="entry name" value="PRTase_dom"/>
</dbReference>
<dbReference type="Pfam" id="PF00156">
    <property type="entry name" value="Pribosyltran"/>
    <property type="match status" value="1"/>
</dbReference>
<keyword evidence="2" id="KW-0808">Transferase</keyword>
<keyword evidence="3" id="KW-1185">Reference proteome</keyword>
<reference evidence="2 3" key="1">
    <citation type="submission" date="2021-05" db="EMBL/GenBank/DDBJ databases">
        <title>Petroleum and Energy Research Collection (APPE): ex situ preservation of microbial diversity associated with the oil industry and exploitation of its biotechnological potential.</title>
        <authorList>
            <person name="Paixao C.T.M."/>
            <person name="Gomes M.B."/>
            <person name="Oliveira V.M."/>
        </authorList>
    </citation>
    <scope>NUCLEOTIDE SEQUENCE [LARGE SCALE GENOMIC DNA]</scope>
    <source>
        <strain evidence="2 3">LIT2</strain>
    </source>
</reference>
<accession>A0ABS7WYW9</accession>
<feature type="domain" description="Phosphoribosyltransferase" evidence="1">
    <location>
        <begin position="12"/>
        <end position="180"/>
    </location>
</feature>
<comment type="caution">
    <text evidence="2">The sequence shown here is derived from an EMBL/GenBank/DDBJ whole genome shotgun (WGS) entry which is preliminary data.</text>
</comment>
<dbReference type="CDD" id="cd06223">
    <property type="entry name" value="PRTases_typeI"/>
    <property type="match status" value="1"/>
</dbReference>
<sequence length="220" mass="23313">MTELPFQDRHDAGERLASHLSGRVTPPAVVLGLPRGGVPVAAEIARRLDLPLDVLVVRKLGVPGHEEFAMGAIASGGVTVVDEDLVTRLGIGPRALDAVIERERAELARREQAYRGDRAYPDLAAATVVLVDDGIATGATMRAAVQALRRLGAGRCIVAVPVAAPDSLTLLRDEADEVVCLAAPERFSSVGQWYRHFDQTSDAEVRQCLADAAAPGTPRG</sequence>
<dbReference type="SUPFAM" id="SSF53271">
    <property type="entry name" value="PRTase-like"/>
    <property type="match status" value="1"/>
</dbReference>
<organism evidence="2 3">
    <name type="scientific">Modicisalibacter tunisiensis</name>
    <dbReference type="NCBI Taxonomy" id="390637"/>
    <lineage>
        <taxon>Bacteria</taxon>
        <taxon>Pseudomonadati</taxon>
        <taxon>Pseudomonadota</taxon>
        <taxon>Gammaproteobacteria</taxon>
        <taxon>Oceanospirillales</taxon>
        <taxon>Halomonadaceae</taxon>
        <taxon>Modicisalibacter</taxon>
    </lineage>
</organism>
<dbReference type="Proteomes" id="UP001319883">
    <property type="component" value="Unassembled WGS sequence"/>
</dbReference>
<evidence type="ECO:0000259" key="1">
    <source>
        <dbReference type="Pfam" id="PF00156"/>
    </source>
</evidence>
<protein>
    <submittedName>
        <fullName evidence="2">Phosphoribosyltransferase</fullName>
    </submittedName>
</protein>
<dbReference type="RefSeq" id="WP_224420831.1">
    <property type="nucleotide sequence ID" value="NZ_JAGXFD010000001.1"/>
</dbReference>
<keyword evidence="2" id="KW-0328">Glycosyltransferase</keyword>
<dbReference type="Gene3D" id="3.30.1310.20">
    <property type="entry name" value="PRTase-like"/>
    <property type="match status" value="1"/>
</dbReference>
<proteinExistence type="predicted"/>
<evidence type="ECO:0000313" key="2">
    <source>
        <dbReference type="EMBL" id="MBZ9567830.1"/>
    </source>
</evidence>